<evidence type="ECO:0000256" key="2">
    <source>
        <dbReference type="ARBA" id="ARBA00004236"/>
    </source>
</evidence>
<evidence type="ECO:0000256" key="6">
    <source>
        <dbReference type="ARBA" id="ARBA00022475"/>
    </source>
</evidence>
<evidence type="ECO:0000256" key="14">
    <source>
        <dbReference type="SAM" id="MobiDB-lite"/>
    </source>
</evidence>
<evidence type="ECO:0000256" key="9">
    <source>
        <dbReference type="ARBA" id="ARBA00022984"/>
    </source>
</evidence>
<dbReference type="SUPFAM" id="SSF56519">
    <property type="entry name" value="Penicillin binding protein dimerisation domain"/>
    <property type="match status" value="1"/>
</dbReference>
<dbReference type="AlphaFoldDB" id="A0A2T4UAT8"/>
<keyword evidence="9" id="KW-0573">Peptidoglycan synthesis</keyword>
<dbReference type="GO" id="GO:0071972">
    <property type="term" value="F:peptidoglycan L,D-transpeptidase activity"/>
    <property type="evidence" value="ECO:0007669"/>
    <property type="project" value="TreeGrafter"/>
</dbReference>
<dbReference type="UniPathway" id="UPA00219"/>
<dbReference type="InterPro" id="IPR012338">
    <property type="entry name" value="Beta-lactam/transpept-like"/>
</dbReference>
<dbReference type="OrthoDB" id="9770103at2"/>
<dbReference type="PANTHER" id="PTHR30627:SF2">
    <property type="entry name" value="PEPTIDOGLYCAN D,D-TRANSPEPTIDASE MRDA"/>
    <property type="match status" value="1"/>
</dbReference>
<evidence type="ECO:0000256" key="13">
    <source>
        <dbReference type="ARBA" id="ARBA00034000"/>
    </source>
</evidence>
<dbReference type="Pfam" id="PF00905">
    <property type="entry name" value="Transpeptidase"/>
    <property type="match status" value="1"/>
</dbReference>
<comment type="similarity">
    <text evidence="4">Belongs to the transpeptidase family.</text>
</comment>
<dbReference type="Pfam" id="PF03717">
    <property type="entry name" value="PBP_dimer"/>
    <property type="match status" value="1"/>
</dbReference>
<dbReference type="GO" id="GO:0008658">
    <property type="term" value="F:penicillin binding"/>
    <property type="evidence" value="ECO:0007669"/>
    <property type="project" value="InterPro"/>
</dbReference>
<evidence type="ECO:0000256" key="8">
    <source>
        <dbReference type="ARBA" id="ARBA00022960"/>
    </source>
</evidence>
<feature type="region of interest" description="Disordered" evidence="14">
    <location>
        <begin position="653"/>
        <end position="701"/>
    </location>
</feature>
<organism evidence="18 19">
    <name type="scientific">Alkalicoccus saliphilus</name>
    <dbReference type="NCBI Taxonomy" id="200989"/>
    <lineage>
        <taxon>Bacteria</taxon>
        <taxon>Bacillati</taxon>
        <taxon>Bacillota</taxon>
        <taxon>Bacilli</taxon>
        <taxon>Bacillales</taxon>
        <taxon>Bacillaceae</taxon>
        <taxon>Alkalicoccus</taxon>
    </lineage>
</organism>
<evidence type="ECO:0000256" key="3">
    <source>
        <dbReference type="ARBA" id="ARBA00004752"/>
    </source>
</evidence>
<dbReference type="EC" id="3.4.16.4" evidence="5"/>
<sequence length="701" mass="77874">MGEKLVHRTHLSTRLNFLFFLVFILFSILILRLGIVQIVQGEEYDEQVNREVSVMEPIEAPRGHMYDRYGNLMVGNELILTVTYTNRNRPQEDILETAEKLNEFISLDTENAASSYERDRREFWALKNPEAFEDKLSVEEQNAQGLDDGEAHTVRIESVSDEELASLSDEDLEVFMIWRELNSGYNNIPHKVQRGLEYEEAALITEQIESLPGVDIIRDAARKYTYGDSLRPVFGEVGSIPRESVERFLAEGYERNEEVGTSYLEEEYEAVLRGRKGALENFTDTDGNVIRSVEDTPGGRGYDLKLTFDMELQQRLEDIIDEALDERSGNFLADEDAYVVMMEPDTGEVLAMAGGSNDLGTFTQGYVVGSSMKAASVLAGYDTGVLPPGSTINDRPIRLPGTERTISSVNNLGRVDDLTALERSSNIYMVEVAMRIVDYTPGVSGSNWGNYTRGFDILRSYYAQFGLGVETGIDLPNEFAGIDGGNDAPPGSMLFLAFGQFDTYTPLQLAQYVSTVANSGVRIAPRVVSEILEPDPGGEELGTISHQFEPKILNTIDVDEEYFERIQEGFYRVVHGSQGTARNFFSLVDEEVAGKTGTAQIFVDEEPGNNQTFVGYAPFEEPEVAFSVVVPGTSNQAGSGGIAAGIASRAMEEYFDLKEERSGPQEPEDGPEVEDFEEDESEDDSEEAETEENQGDDVEGQ</sequence>
<accession>A0A2T4UAT8</accession>
<evidence type="ECO:0000259" key="16">
    <source>
        <dbReference type="Pfam" id="PF00905"/>
    </source>
</evidence>
<keyword evidence="19" id="KW-1185">Reference proteome</keyword>
<keyword evidence="6" id="KW-1003">Cell membrane</keyword>
<name>A0A2T4UAT8_9BACI</name>
<comment type="caution">
    <text evidence="18">The sequence shown here is derived from an EMBL/GenBank/DDBJ whole genome shotgun (WGS) entry which is preliminary data.</text>
</comment>
<evidence type="ECO:0000259" key="17">
    <source>
        <dbReference type="Pfam" id="PF03717"/>
    </source>
</evidence>
<reference evidence="18 19" key="1">
    <citation type="submission" date="2018-03" db="EMBL/GenBank/DDBJ databases">
        <title>Alkalicoccus saliphilus sp. nov., isolated from a mineral pool.</title>
        <authorList>
            <person name="Zhao B."/>
        </authorList>
    </citation>
    <scope>NUCLEOTIDE SEQUENCE [LARGE SCALE GENOMIC DNA]</scope>
    <source>
        <strain evidence="18 19">6AG</strain>
    </source>
</reference>
<comment type="catalytic activity">
    <reaction evidence="13">
        <text>Preferential cleavage: (Ac)2-L-Lys-D-Ala-|-D-Ala. Also transpeptidation of peptidyl-alanyl moieties that are N-acyl substituents of D-alanine.</text>
        <dbReference type="EC" id="3.4.16.4"/>
    </reaction>
</comment>
<dbReference type="PANTHER" id="PTHR30627">
    <property type="entry name" value="PEPTIDOGLYCAN D,D-TRANSPEPTIDASE"/>
    <property type="match status" value="1"/>
</dbReference>
<evidence type="ECO:0000256" key="10">
    <source>
        <dbReference type="ARBA" id="ARBA00022989"/>
    </source>
</evidence>
<dbReference type="GO" id="GO:0071555">
    <property type="term" value="P:cell wall organization"/>
    <property type="evidence" value="ECO:0007669"/>
    <property type="project" value="UniProtKB-KW"/>
</dbReference>
<comment type="subcellular location">
    <subcellularLocation>
        <location evidence="2">Cell membrane</location>
    </subcellularLocation>
    <subcellularLocation>
        <location evidence="1">Membrane</location>
        <topology evidence="1">Single-pass membrane protein</topology>
    </subcellularLocation>
</comment>
<dbReference type="InterPro" id="IPR001460">
    <property type="entry name" value="PCN-bd_Tpept"/>
</dbReference>
<evidence type="ECO:0000256" key="4">
    <source>
        <dbReference type="ARBA" id="ARBA00007171"/>
    </source>
</evidence>
<dbReference type="Gene3D" id="3.90.1310.10">
    <property type="entry name" value="Penicillin-binding protein 2a (Domain 2)"/>
    <property type="match status" value="1"/>
</dbReference>
<dbReference type="GO" id="GO:0009252">
    <property type="term" value="P:peptidoglycan biosynthetic process"/>
    <property type="evidence" value="ECO:0007669"/>
    <property type="project" value="UniProtKB-UniPathway"/>
</dbReference>
<dbReference type="SUPFAM" id="SSF56601">
    <property type="entry name" value="beta-lactamase/transpeptidase-like"/>
    <property type="match status" value="1"/>
</dbReference>
<keyword evidence="8" id="KW-0133">Cell shape</keyword>
<proteinExistence type="inferred from homology"/>
<gene>
    <name evidence="18" type="ORF">C6Y45_00945</name>
</gene>
<protein>
    <recommendedName>
        <fullName evidence="5">serine-type D-Ala-D-Ala carboxypeptidase</fullName>
        <ecNumber evidence="5">3.4.16.4</ecNumber>
    </recommendedName>
</protein>
<evidence type="ECO:0000256" key="11">
    <source>
        <dbReference type="ARBA" id="ARBA00023136"/>
    </source>
</evidence>
<feature type="compositionally biased region" description="Basic and acidic residues" evidence="14">
    <location>
        <begin position="653"/>
        <end position="663"/>
    </location>
</feature>
<dbReference type="Proteomes" id="UP000240509">
    <property type="component" value="Unassembled WGS sequence"/>
</dbReference>
<feature type="transmembrane region" description="Helical" evidence="15">
    <location>
        <begin position="15"/>
        <end position="35"/>
    </location>
</feature>
<evidence type="ECO:0000313" key="18">
    <source>
        <dbReference type="EMBL" id="PTL40507.1"/>
    </source>
</evidence>
<evidence type="ECO:0000256" key="12">
    <source>
        <dbReference type="ARBA" id="ARBA00023316"/>
    </source>
</evidence>
<keyword evidence="10 15" id="KW-1133">Transmembrane helix</keyword>
<feature type="domain" description="Penicillin-binding protein dimerisation" evidence="17">
    <location>
        <begin position="58"/>
        <end position="293"/>
    </location>
</feature>
<evidence type="ECO:0000256" key="1">
    <source>
        <dbReference type="ARBA" id="ARBA00004167"/>
    </source>
</evidence>
<comment type="pathway">
    <text evidence="3">Cell wall biogenesis; peptidoglycan biosynthesis.</text>
</comment>
<evidence type="ECO:0000256" key="5">
    <source>
        <dbReference type="ARBA" id="ARBA00012448"/>
    </source>
</evidence>
<dbReference type="InterPro" id="IPR036138">
    <property type="entry name" value="PBP_dimer_sf"/>
</dbReference>
<dbReference type="GO" id="GO:0005886">
    <property type="term" value="C:plasma membrane"/>
    <property type="evidence" value="ECO:0007669"/>
    <property type="project" value="UniProtKB-SubCell"/>
</dbReference>
<feature type="compositionally biased region" description="Acidic residues" evidence="14">
    <location>
        <begin position="666"/>
        <end position="701"/>
    </location>
</feature>
<evidence type="ECO:0000256" key="7">
    <source>
        <dbReference type="ARBA" id="ARBA00022692"/>
    </source>
</evidence>
<evidence type="ECO:0000256" key="15">
    <source>
        <dbReference type="SAM" id="Phobius"/>
    </source>
</evidence>
<dbReference type="InterPro" id="IPR005311">
    <property type="entry name" value="PBP_dimer"/>
</dbReference>
<evidence type="ECO:0000313" key="19">
    <source>
        <dbReference type="Proteomes" id="UP000240509"/>
    </source>
</evidence>
<feature type="domain" description="Penicillin-binding protein transpeptidase" evidence="16">
    <location>
        <begin position="338"/>
        <end position="652"/>
    </location>
</feature>
<dbReference type="GO" id="GO:0008360">
    <property type="term" value="P:regulation of cell shape"/>
    <property type="evidence" value="ECO:0007669"/>
    <property type="project" value="UniProtKB-KW"/>
</dbReference>
<dbReference type="InterPro" id="IPR050515">
    <property type="entry name" value="Beta-lactam/transpept"/>
</dbReference>
<dbReference type="GO" id="GO:0009002">
    <property type="term" value="F:serine-type D-Ala-D-Ala carboxypeptidase activity"/>
    <property type="evidence" value="ECO:0007669"/>
    <property type="project" value="UniProtKB-EC"/>
</dbReference>
<dbReference type="Gene3D" id="3.40.710.10">
    <property type="entry name" value="DD-peptidase/beta-lactamase superfamily"/>
    <property type="match status" value="1"/>
</dbReference>
<dbReference type="Gene3D" id="1.10.10.1230">
    <property type="entry name" value="Penicillin-binding protein, N-terminal non-catalytic domain, head sub-domain"/>
    <property type="match status" value="1"/>
</dbReference>
<keyword evidence="12" id="KW-0961">Cell wall biogenesis/degradation</keyword>
<keyword evidence="11 15" id="KW-0472">Membrane</keyword>
<dbReference type="EMBL" id="PZJJ01000001">
    <property type="protein sequence ID" value="PTL40507.1"/>
    <property type="molecule type" value="Genomic_DNA"/>
</dbReference>
<keyword evidence="7 15" id="KW-0812">Transmembrane</keyword>